<dbReference type="HAMAP" id="MF_00375">
    <property type="entry name" value="HemL_aminotrans_3"/>
    <property type="match status" value="1"/>
</dbReference>
<name>A0A1F6GB44_9PROT</name>
<organism evidence="8 9">
    <name type="scientific">Candidatus Lambdaproteobacteria bacterium RIFOXYD2_FULL_50_16</name>
    <dbReference type="NCBI Taxonomy" id="1817772"/>
    <lineage>
        <taxon>Bacteria</taxon>
        <taxon>Pseudomonadati</taxon>
        <taxon>Pseudomonadota</taxon>
        <taxon>Candidatus Lambdaproteobacteria</taxon>
    </lineage>
</organism>
<dbReference type="GO" id="GO:0030170">
    <property type="term" value="F:pyridoxal phosphate binding"/>
    <property type="evidence" value="ECO:0007669"/>
    <property type="project" value="InterPro"/>
</dbReference>
<dbReference type="PROSITE" id="PS00600">
    <property type="entry name" value="AA_TRANSFER_CLASS_3"/>
    <property type="match status" value="1"/>
</dbReference>
<dbReference type="NCBIfam" id="NF000818">
    <property type="entry name" value="PRK00062.1"/>
    <property type="match status" value="1"/>
</dbReference>
<dbReference type="InterPro" id="IPR015421">
    <property type="entry name" value="PyrdxlP-dep_Trfase_major"/>
</dbReference>
<comment type="catalytic activity">
    <reaction evidence="7">
        <text>(S)-4-amino-5-oxopentanoate = 5-aminolevulinate</text>
        <dbReference type="Rhea" id="RHEA:14265"/>
        <dbReference type="ChEBI" id="CHEBI:57501"/>
        <dbReference type="ChEBI" id="CHEBI:356416"/>
        <dbReference type="EC" id="5.4.3.8"/>
    </reaction>
</comment>
<dbReference type="GO" id="GO:0042286">
    <property type="term" value="F:glutamate-1-semialdehyde 2,1-aminomutase activity"/>
    <property type="evidence" value="ECO:0007669"/>
    <property type="project" value="UniProtKB-UniRule"/>
</dbReference>
<keyword evidence="4 7" id="KW-0663">Pyridoxal phosphate</keyword>
<dbReference type="GO" id="GO:0008483">
    <property type="term" value="F:transaminase activity"/>
    <property type="evidence" value="ECO:0007669"/>
    <property type="project" value="InterPro"/>
</dbReference>
<dbReference type="InterPro" id="IPR049704">
    <property type="entry name" value="Aminotrans_3_PPA_site"/>
</dbReference>
<dbReference type="PANTHER" id="PTHR43713">
    <property type="entry name" value="GLUTAMATE-1-SEMIALDEHYDE 2,1-AMINOMUTASE"/>
    <property type="match status" value="1"/>
</dbReference>
<dbReference type="InterPro" id="IPR004639">
    <property type="entry name" value="4pyrrol_synth_GluAld_NH2Trfase"/>
</dbReference>
<feature type="modified residue" description="N6-(pyridoxal phosphate)lysine" evidence="7">
    <location>
        <position position="267"/>
    </location>
</feature>
<keyword evidence="7" id="KW-0963">Cytoplasm</keyword>
<reference evidence="8 9" key="1">
    <citation type="journal article" date="2016" name="Nat. Commun.">
        <title>Thousands of microbial genomes shed light on interconnected biogeochemical processes in an aquifer system.</title>
        <authorList>
            <person name="Anantharaman K."/>
            <person name="Brown C.T."/>
            <person name="Hug L.A."/>
            <person name="Sharon I."/>
            <person name="Castelle C.J."/>
            <person name="Probst A.J."/>
            <person name="Thomas B.C."/>
            <person name="Singh A."/>
            <person name="Wilkins M.J."/>
            <person name="Karaoz U."/>
            <person name="Brodie E.L."/>
            <person name="Williams K.H."/>
            <person name="Hubbard S.S."/>
            <person name="Banfield J.F."/>
        </authorList>
    </citation>
    <scope>NUCLEOTIDE SEQUENCE [LARGE SCALE GENOMIC DNA]</scope>
</reference>
<comment type="caution">
    <text evidence="8">The sequence shown here is derived from an EMBL/GenBank/DDBJ whole genome shotgun (WGS) entry which is preliminary data.</text>
</comment>
<keyword evidence="6 7" id="KW-0627">Porphyrin biosynthesis</keyword>
<gene>
    <name evidence="7" type="primary">hemL</name>
    <name evidence="8" type="ORF">A2527_07310</name>
</gene>
<dbReference type="Proteomes" id="UP000178449">
    <property type="component" value="Unassembled WGS sequence"/>
</dbReference>
<dbReference type="Gene3D" id="3.40.640.10">
    <property type="entry name" value="Type I PLP-dependent aspartate aminotransferase-like (Major domain)"/>
    <property type="match status" value="1"/>
</dbReference>
<evidence type="ECO:0000256" key="7">
    <source>
        <dbReference type="HAMAP-Rule" id="MF_00375"/>
    </source>
</evidence>
<dbReference type="AlphaFoldDB" id="A0A1F6GB44"/>
<comment type="pathway">
    <text evidence="2">Porphyrin-containing compound metabolism; protoporphyrin-IX biosynthesis; 5-aminolevulinate from L-glutamyl-tRNA(Glu): step 2/2.</text>
</comment>
<keyword evidence="5 7" id="KW-0413">Isomerase</keyword>
<dbReference type="GO" id="GO:0006782">
    <property type="term" value="P:protoporphyrinogen IX biosynthetic process"/>
    <property type="evidence" value="ECO:0007669"/>
    <property type="project" value="UniProtKB-UniRule"/>
</dbReference>
<dbReference type="Pfam" id="PF00202">
    <property type="entry name" value="Aminotran_3"/>
    <property type="match status" value="1"/>
</dbReference>
<dbReference type="InterPro" id="IPR005814">
    <property type="entry name" value="Aminotrans_3"/>
</dbReference>
<dbReference type="STRING" id="1817772.A2527_07310"/>
<accession>A0A1F6GB44</accession>
<dbReference type="FunFam" id="3.40.640.10:FF:000021">
    <property type="entry name" value="Glutamate-1-semialdehyde 2,1-aminomutase"/>
    <property type="match status" value="1"/>
</dbReference>
<dbReference type="UniPathway" id="UPA00251">
    <property type="reaction ID" value="UER00317"/>
</dbReference>
<evidence type="ECO:0000313" key="8">
    <source>
        <dbReference type="EMBL" id="OGG95323.1"/>
    </source>
</evidence>
<evidence type="ECO:0000256" key="6">
    <source>
        <dbReference type="ARBA" id="ARBA00023244"/>
    </source>
</evidence>
<dbReference type="GO" id="GO:0005737">
    <property type="term" value="C:cytoplasm"/>
    <property type="evidence" value="ECO:0007669"/>
    <property type="project" value="UniProtKB-SubCell"/>
</dbReference>
<evidence type="ECO:0000256" key="3">
    <source>
        <dbReference type="ARBA" id="ARBA00008981"/>
    </source>
</evidence>
<evidence type="ECO:0000256" key="2">
    <source>
        <dbReference type="ARBA" id="ARBA00004819"/>
    </source>
</evidence>
<dbReference type="EMBL" id="MFNE01000024">
    <property type="protein sequence ID" value="OGG95323.1"/>
    <property type="molecule type" value="Genomic_DNA"/>
</dbReference>
<dbReference type="Gene3D" id="3.90.1150.10">
    <property type="entry name" value="Aspartate Aminotransferase, domain 1"/>
    <property type="match status" value="1"/>
</dbReference>
<dbReference type="EC" id="5.4.3.8" evidence="7"/>
<protein>
    <recommendedName>
        <fullName evidence="7">Glutamate-1-semialdehyde 2,1-aminomutase</fullName>
        <shortName evidence="7">GSA</shortName>
        <ecNumber evidence="7">5.4.3.8</ecNumber>
    </recommendedName>
    <alternativeName>
        <fullName evidence="7">Glutamate-1-semialdehyde aminotransferase</fullName>
        <shortName evidence="7">GSA-AT</shortName>
    </alternativeName>
</protein>
<dbReference type="CDD" id="cd00610">
    <property type="entry name" value="OAT_like"/>
    <property type="match status" value="1"/>
</dbReference>
<dbReference type="NCBIfam" id="TIGR00713">
    <property type="entry name" value="hemL"/>
    <property type="match status" value="1"/>
</dbReference>
<dbReference type="InterPro" id="IPR015422">
    <property type="entry name" value="PyrdxlP-dep_Trfase_small"/>
</dbReference>
<dbReference type="InterPro" id="IPR015424">
    <property type="entry name" value="PyrdxlP-dep_Trfase"/>
</dbReference>
<proteinExistence type="inferred from homology"/>
<evidence type="ECO:0000256" key="1">
    <source>
        <dbReference type="ARBA" id="ARBA00001933"/>
    </source>
</evidence>
<evidence type="ECO:0000256" key="4">
    <source>
        <dbReference type="ARBA" id="ARBA00022898"/>
    </source>
</evidence>
<sequence length="428" mass="45971">MKVSNSRALFDRARKSIPGGVNSPVRAFRGVGGDPLFIERGQGSKIYDADGNAFIDYVLSWGPLILGHAHRATLDALKVAMEKGLSFGAPTQGETELVELIRQMVPSMEMVRLVNSGTEATMSAIRVARGFTGRDKIIKFTGCYHGHADYLLVKAGSGATTLGAPDSPGVPASFAAHTLLCQYNNLAEVQAQIDEHPGEIAAVILEPVAGNMGVIPPKGSFLKDLRALCDREGILLIFDEVMTGFRVAKGGAQELFHIQPDLTTLGKVIGGGMPVGAYGGRQDIMARVSPSGDIYQAGTLSGNPMAVAAGLVTLGELNKPGFYEEQSKKVNWLCSEMRDALEKKGVPYHMSNIGTMFGFYFINQPVHSYEDALKCDAALYGKFFRAMLAHGVYLAPSAFEAAFMSQAHSEEDLENTAQAFRASLEEVI</sequence>
<comment type="cofactor">
    <cofactor evidence="1 7">
        <name>pyridoxal 5'-phosphate</name>
        <dbReference type="ChEBI" id="CHEBI:597326"/>
    </cofactor>
</comment>
<comment type="subunit">
    <text evidence="7">Homodimer.</text>
</comment>
<dbReference type="PANTHER" id="PTHR43713:SF3">
    <property type="entry name" value="GLUTAMATE-1-SEMIALDEHYDE 2,1-AMINOMUTASE 1, CHLOROPLASTIC-RELATED"/>
    <property type="match status" value="1"/>
</dbReference>
<comment type="similarity">
    <text evidence="3 7">Belongs to the class-III pyridoxal-phosphate-dependent aminotransferase family. HemL subfamily.</text>
</comment>
<dbReference type="SUPFAM" id="SSF53383">
    <property type="entry name" value="PLP-dependent transferases"/>
    <property type="match status" value="1"/>
</dbReference>
<comment type="subcellular location">
    <subcellularLocation>
        <location evidence="7">Cytoplasm</location>
    </subcellularLocation>
</comment>
<evidence type="ECO:0000256" key="5">
    <source>
        <dbReference type="ARBA" id="ARBA00023235"/>
    </source>
</evidence>
<evidence type="ECO:0000313" key="9">
    <source>
        <dbReference type="Proteomes" id="UP000178449"/>
    </source>
</evidence>